<evidence type="ECO:0000313" key="2">
    <source>
        <dbReference type="Proteomes" id="UP001143545"/>
    </source>
</evidence>
<proteinExistence type="predicted"/>
<keyword evidence="2" id="KW-1185">Reference proteome</keyword>
<organism evidence="1 2">
    <name type="scientific">Neptunitalea chrysea</name>
    <dbReference type="NCBI Taxonomy" id="1647581"/>
    <lineage>
        <taxon>Bacteria</taxon>
        <taxon>Pseudomonadati</taxon>
        <taxon>Bacteroidota</taxon>
        <taxon>Flavobacteriia</taxon>
        <taxon>Flavobacteriales</taxon>
        <taxon>Flavobacteriaceae</taxon>
        <taxon>Neptunitalea</taxon>
    </lineage>
</organism>
<dbReference type="AlphaFoldDB" id="A0A9W6B793"/>
<gene>
    <name evidence="1" type="ORF">NBRC110019_16120</name>
</gene>
<sequence>MVTELGHCFPVHSCYATDYNDFSLLPLAIRKNYLKYLENRLGDTLSKKVVFQSCTMYTNTEEAIVTPTKTMATILLQRDNPPKHPTVLNCDSNMPYPIYAARYSFYWPEKGIKEYDFCILLDKNGSPIVDIPLPRKEELLQMHPIEEVITAMIDRGIAAKDATIHLWYDRYTETLVWRAFEIANNENAENVGHLPIVKKQFSLNAFTGTITEHKPNGL</sequence>
<evidence type="ECO:0000313" key="1">
    <source>
        <dbReference type="EMBL" id="GLB52572.1"/>
    </source>
</evidence>
<name>A0A9W6B793_9FLAO</name>
<comment type="caution">
    <text evidence="1">The sequence shown here is derived from an EMBL/GenBank/DDBJ whole genome shotgun (WGS) entry which is preliminary data.</text>
</comment>
<accession>A0A9W6B793</accession>
<dbReference type="EMBL" id="BRVP01000009">
    <property type="protein sequence ID" value="GLB52572.1"/>
    <property type="molecule type" value="Genomic_DNA"/>
</dbReference>
<protein>
    <submittedName>
        <fullName evidence="1">Uncharacterized protein</fullName>
    </submittedName>
</protein>
<reference evidence="1" key="1">
    <citation type="submission" date="2022-07" db="EMBL/GenBank/DDBJ databases">
        <title>Taxonomy of Novel Oxalotrophic and Methylotrophic Bacteria.</title>
        <authorList>
            <person name="Sahin N."/>
            <person name="Tani A."/>
        </authorList>
    </citation>
    <scope>NUCLEOTIDE SEQUENCE</scope>
    <source>
        <strain evidence="1">AM327</strain>
    </source>
</reference>
<dbReference type="Proteomes" id="UP001143545">
    <property type="component" value="Unassembled WGS sequence"/>
</dbReference>